<feature type="region of interest" description="Disordered" evidence="1">
    <location>
        <begin position="93"/>
        <end position="135"/>
    </location>
</feature>
<name>A0A0L9T6A2_PHAAN</name>
<organism evidence="2 3">
    <name type="scientific">Phaseolus angularis</name>
    <name type="common">Azuki bean</name>
    <name type="synonym">Vigna angularis</name>
    <dbReference type="NCBI Taxonomy" id="3914"/>
    <lineage>
        <taxon>Eukaryota</taxon>
        <taxon>Viridiplantae</taxon>
        <taxon>Streptophyta</taxon>
        <taxon>Embryophyta</taxon>
        <taxon>Tracheophyta</taxon>
        <taxon>Spermatophyta</taxon>
        <taxon>Magnoliopsida</taxon>
        <taxon>eudicotyledons</taxon>
        <taxon>Gunneridae</taxon>
        <taxon>Pentapetalae</taxon>
        <taxon>rosids</taxon>
        <taxon>fabids</taxon>
        <taxon>Fabales</taxon>
        <taxon>Fabaceae</taxon>
        <taxon>Papilionoideae</taxon>
        <taxon>50 kb inversion clade</taxon>
        <taxon>NPAAA clade</taxon>
        <taxon>indigoferoid/millettioid clade</taxon>
        <taxon>Phaseoleae</taxon>
        <taxon>Vigna</taxon>
    </lineage>
</organism>
<evidence type="ECO:0000313" key="2">
    <source>
        <dbReference type="EMBL" id="KOM25871.1"/>
    </source>
</evidence>
<dbReference type="EMBL" id="KQ258294">
    <property type="protein sequence ID" value="KOM25871.1"/>
    <property type="molecule type" value="Genomic_DNA"/>
</dbReference>
<accession>A0A0L9T6A2</accession>
<evidence type="ECO:0000256" key="1">
    <source>
        <dbReference type="SAM" id="MobiDB-lite"/>
    </source>
</evidence>
<gene>
    <name evidence="2" type="ORF">LR48_Vigan205s000800</name>
</gene>
<sequence>MLPRHHIPQETLIPNPHPSRHCRAAVITHSRRRTTTIVNVRRCRDHHSRHHSASPPLTQALHRIIAQPFFSITPLQNATQSRHHFASLLAAAMTGHSPSSSRASRQPPPHHVPPSSHSNRRQPQATAEKRHHRETNREFIINLQATIFLVAQPALKRNL</sequence>
<evidence type="ECO:0000313" key="3">
    <source>
        <dbReference type="Proteomes" id="UP000053144"/>
    </source>
</evidence>
<reference evidence="3" key="1">
    <citation type="journal article" date="2015" name="Proc. Natl. Acad. Sci. U.S.A.">
        <title>Genome sequencing of adzuki bean (Vigna angularis) provides insight into high starch and low fat accumulation and domestication.</title>
        <authorList>
            <person name="Yang K."/>
            <person name="Tian Z."/>
            <person name="Chen C."/>
            <person name="Luo L."/>
            <person name="Zhao B."/>
            <person name="Wang Z."/>
            <person name="Yu L."/>
            <person name="Li Y."/>
            <person name="Sun Y."/>
            <person name="Li W."/>
            <person name="Chen Y."/>
            <person name="Li Y."/>
            <person name="Zhang Y."/>
            <person name="Ai D."/>
            <person name="Zhao J."/>
            <person name="Shang C."/>
            <person name="Ma Y."/>
            <person name="Wu B."/>
            <person name="Wang M."/>
            <person name="Gao L."/>
            <person name="Sun D."/>
            <person name="Zhang P."/>
            <person name="Guo F."/>
            <person name="Wang W."/>
            <person name="Li Y."/>
            <person name="Wang J."/>
            <person name="Varshney R.K."/>
            <person name="Wang J."/>
            <person name="Ling H.Q."/>
            <person name="Wan P."/>
        </authorList>
    </citation>
    <scope>NUCLEOTIDE SEQUENCE</scope>
    <source>
        <strain evidence="3">cv. Jingnong 6</strain>
    </source>
</reference>
<proteinExistence type="predicted"/>
<dbReference type="Proteomes" id="UP000053144">
    <property type="component" value="Unassembled WGS sequence"/>
</dbReference>
<dbReference type="AlphaFoldDB" id="A0A0L9T6A2"/>
<dbReference type="Gramene" id="KOM25871">
    <property type="protein sequence ID" value="KOM25871"/>
    <property type="gene ID" value="LR48_Vigan205s000800"/>
</dbReference>
<protein>
    <submittedName>
        <fullName evidence="2">Uncharacterized protein</fullName>
    </submittedName>
</protein>